<feature type="transmembrane region" description="Helical" evidence="8">
    <location>
        <begin position="410"/>
        <end position="428"/>
    </location>
</feature>
<dbReference type="Gene3D" id="1.20.1250.20">
    <property type="entry name" value="MFS general substrate transporter like domains"/>
    <property type="match status" value="2"/>
</dbReference>
<comment type="subcellular location">
    <subcellularLocation>
        <location evidence="1">Membrane</location>
        <topology evidence="1">Multi-pass membrane protein</topology>
    </subcellularLocation>
</comment>
<evidence type="ECO:0000256" key="5">
    <source>
        <dbReference type="ARBA" id="ARBA00022989"/>
    </source>
</evidence>
<dbReference type="SUPFAM" id="SSF103473">
    <property type="entry name" value="MFS general substrate transporter"/>
    <property type="match status" value="1"/>
</dbReference>
<evidence type="ECO:0000256" key="8">
    <source>
        <dbReference type="SAM" id="Phobius"/>
    </source>
</evidence>
<dbReference type="PROSITE" id="PS00217">
    <property type="entry name" value="SUGAR_TRANSPORT_2"/>
    <property type="match status" value="1"/>
</dbReference>
<dbReference type="InterPro" id="IPR005829">
    <property type="entry name" value="Sugar_transporter_CS"/>
</dbReference>
<keyword evidence="3 7" id="KW-0813">Transport</keyword>
<evidence type="ECO:0000256" key="4">
    <source>
        <dbReference type="ARBA" id="ARBA00022692"/>
    </source>
</evidence>
<feature type="transmembrane region" description="Helical" evidence="8">
    <location>
        <begin position="78"/>
        <end position="96"/>
    </location>
</feature>
<feature type="transmembrane region" description="Helical" evidence="8">
    <location>
        <begin position="378"/>
        <end position="398"/>
    </location>
</feature>
<feature type="transmembrane region" description="Helical" evidence="8">
    <location>
        <begin position="102"/>
        <end position="125"/>
    </location>
</feature>
<feature type="transmembrane region" description="Helical" evidence="8">
    <location>
        <begin position="278"/>
        <end position="299"/>
    </location>
</feature>
<protein>
    <submittedName>
        <fullName evidence="10">Sugar porter family MFS transporter</fullName>
    </submittedName>
</protein>
<dbReference type="PROSITE" id="PS00216">
    <property type="entry name" value="SUGAR_TRANSPORT_1"/>
    <property type="match status" value="2"/>
</dbReference>
<dbReference type="InterPro" id="IPR020846">
    <property type="entry name" value="MFS_dom"/>
</dbReference>
<dbReference type="EMBL" id="CP098747">
    <property type="protein sequence ID" value="USG60366.1"/>
    <property type="molecule type" value="Genomic_DNA"/>
</dbReference>
<feature type="transmembrane region" description="Helical" evidence="8">
    <location>
        <begin position="137"/>
        <end position="154"/>
    </location>
</feature>
<dbReference type="NCBIfam" id="TIGR00879">
    <property type="entry name" value="SP"/>
    <property type="match status" value="1"/>
</dbReference>
<feature type="transmembrane region" description="Helical" evidence="8">
    <location>
        <begin position="7"/>
        <end position="37"/>
    </location>
</feature>
<feature type="transmembrane region" description="Helical" evidence="8">
    <location>
        <begin position="166"/>
        <end position="185"/>
    </location>
</feature>
<evidence type="ECO:0000256" key="2">
    <source>
        <dbReference type="ARBA" id="ARBA00010992"/>
    </source>
</evidence>
<evidence type="ECO:0000256" key="7">
    <source>
        <dbReference type="RuleBase" id="RU003346"/>
    </source>
</evidence>
<keyword evidence="6 8" id="KW-0472">Membrane</keyword>
<evidence type="ECO:0000259" key="9">
    <source>
        <dbReference type="PROSITE" id="PS50850"/>
    </source>
</evidence>
<evidence type="ECO:0000313" key="11">
    <source>
        <dbReference type="Proteomes" id="UP001056291"/>
    </source>
</evidence>
<feature type="domain" description="Major facilitator superfamily (MFS) profile" evidence="9">
    <location>
        <begin position="12"/>
        <end position="432"/>
    </location>
</feature>
<dbReference type="PANTHER" id="PTHR48020:SF12">
    <property type="entry name" value="PROTON MYO-INOSITOL COTRANSPORTER"/>
    <property type="match status" value="1"/>
</dbReference>
<dbReference type="InterPro" id="IPR005828">
    <property type="entry name" value="MFS_sugar_transport-like"/>
</dbReference>
<comment type="similarity">
    <text evidence="2 7">Belongs to the major facilitator superfamily. Sugar transporter (TC 2.A.1.1) family.</text>
</comment>
<feature type="transmembrane region" description="Helical" evidence="8">
    <location>
        <begin position="311"/>
        <end position="331"/>
    </location>
</feature>
<dbReference type="InterPro" id="IPR036259">
    <property type="entry name" value="MFS_trans_sf"/>
</dbReference>
<dbReference type="RefSeq" id="WP_251933247.1">
    <property type="nucleotide sequence ID" value="NZ_CP098747.1"/>
</dbReference>
<dbReference type="InterPro" id="IPR050814">
    <property type="entry name" value="Myo-inositol_Transporter"/>
</dbReference>
<feature type="transmembrane region" description="Helical" evidence="8">
    <location>
        <begin position="243"/>
        <end position="266"/>
    </location>
</feature>
<accession>A0ABY4VZK8</accession>
<dbReference type="Proteomes" id="UP001056291">
    <property type="component" value="Chromosome"/>
</dbReference>
<organism evidence="10 11">
    <name type="scientific">Sneathiella marina</name>
    <dbReference type="NCBI Taxonomy" id="2950108"/>
    <lineage>
        <taxon>Bacteria</taxon>
        <taxon>Pseudomonadati</taxon>
        <taxon>Pseudomonadota</taxon>
        <taxon>Alphaproteobacteria</taxon>
        <taxon>Sneathiellales</taxon>
        <taxon>Sneathiellaceae</taxon>
        <taxon>Sneathiella</taxon>
    </lineage>
</organism>
<dbReference type="InterPro" id="IPR003663">
    <property type="entry name" value="Sugar/inositol_transpt"/>
</dbReference>
<evidence type="ECO:0000256" key="3">
    <source>
        <dbReference type="ARBA" id="ARBA00022448"/>
    </source>
</evidence>
<name>A0ABY4VZK8_9PROT</name>
<keyword evidence="4 8" id="KW-0812">Transmembrane</keyword>
<keyword evidence="5 8" id="KW-1133">Transmembrane helix</keyword>
<sequence>MKKRTTGFIYFTTCVIALSGLLFGYNSTVIAGAILFIKIEFSLSPFQEEMIIGILLFGALIGAALGGPLADRFGRRQVLFIIAIIFFLGILASALAPNLSSIAIARGVVGIAIGMVSVVGTLYLAEISPDHLRGKLIGIYMLANMGGVICGYLVELAFDTTGNWRWMLGFPAFIAIPFAAGVWMLPETPRWCICNNRPDQARDALERLRATDNVGGELGRIQAGVSPQAGGWAGLLGNDVRPILVIGLGIGIFQRVTGISIAFFYGPTIFGFAGMESVSLEILAGVGIGVALFIGQFVSMLLVDKVGRRPLLLWGYAGMVAGLVPLGLAFATGGETLLIKWMAVGGVMLLAGAWAAGPASVTFLLIAELFPQHVRGPAMSVTTMAIWSSFMLVTFSFLSIMERLGPALTFWSYAAIAAFAFIAVFFRVPETKGKSLEEISSSLKRQE</sequence>
<evidence type="ECO:0000256" key="1">
    <source>
        <dbReference type="ARBA" id="ARBA00004141"/>
    </source>
</evidence>
<feature type="transmembrane region" description="Helical" evidence="8">
    <location>
        <begin position="49"/>
        <end position="66"/>
    </location>
</feature>
<dbReference type="PRINTS" id="PR00171">
    <property type="entry name" value="SUGRTRNSPORT"/>
</dbReference>
<feature type="transmembrane region" description="Helical" evidence="8">
    <location>
        <begin position="343"/>
        <end position="366"/>
    </location>
</feature>
<gene>
    <name evidence="10" type="ORF">NBZ79_14435</name>
</gene>
<reference evidence="10" key="1">
    <citation type="submission" date="2022-06" db="EMBL/GenBank/DDBJ databases">
        <title>Sneathiella actinostolidae sp. nov., isolated from a sea anemonein the Western Pacific Ocean.</title>
        <authorList>
            <person name="Wei M.J."/>
        </authorList>
    </citation>
    <scope>NUCLEOTIDE SEQUENCE</scope>
    <source>
        <strain evidence="10">PHK-P5</strain>
    </source>
</reference>
<evidence type="ECO:0000256" key="6">
    <source>
        <dbReference type="ARBA" id="ARBA00023136"/>
    </source>
</evidence>
<dbReference type="Pfam" id="PF00083">
    <property type="entry name" value="Sugar_tr"/>
    <property type="match status" value="1"/>
</dbReference>
<dbReference type="PANTHER" id="PTHR48020">
    <property type="entry name" value="PROTON MYO-INOSITOL COTRANSPORTER"/>
    <property type="match status" value="1"/>
</dbReference>
<proteinExistence type="inferred from homology"/>
<evidence type="ECO:0000313" key="10">
    <source>
        <dbReference type="EMBL" id="USG60366.1"/>
    </source>
</evidence>
<keyword evidence="11" id="KW-1185">Reference proteome</keyword>
<dbReference type="PROSITE" id="PS50850">
    <property type="entry name" value="MFS"/>
    <property type="match status" value="1"/>
</dbReference>